<name>A0A5B9QF32_9BACT</name>
<dbReference type="GO" id="GO:0006260">
    <property type="term" value="P:DNA replication"/>
    <property type="evidence" value="ECO:0007669"/>
    <property type="project" value="UniProtKB-UniRule"/>
</dbReference>
<dbReference type="OrthoDB" id="9802364at2"/>
<dbReference type="SUPFAM" id="SSF51306">
    <property type="entry name" value="LexA/Signal peptidase"/>
    <property type="match status" value="1"/>
</dbReference>
<keyword evidence="10 12" id="KW-0234">DNA repair</keyword>
<dbReference type="GO" id="GO:0009432">
    <property type="term" value="P:SOS response"/>
    <property type="evidence" value="ECO:0007669"/>
    <property type="project" value="UniProtKB-UniRule"/>
</dbReference>
<evidence type="ECO:0000259" key="14">
    <source>
        <dbReference type="Pfam" id="PF00717"/>
    </source>
</evidence>
<dbReference type="Gene3D" id="1.10.10.10">
    <property type="entry name" value="Winged helix-like DNA-binding domain superfamily/Winged helix DNA-binding domain"/>
    <property type="match status" value="1"/>
</dbReference>
<keyword evidence="3 12" id="KW-0235">DNA replication</keyword>
<dbReference type="InterPro" id="IPR036388">
    <property type="entry name" value="WH-like_DNA-bd_sf"/>
</dbReference>
<dbReference type="GO" id="GO:0003677">
    <property type="term" value="F:DNA binding"/>
    <property type="evidence" value="ECO:0007669"/>
    <property type="project" value="UniProtKB-UniRule"/>
</dbReference>
<feature type="active site" description="For autocatalytic cleavage activity" evidence="12">
    <location>
        <position position="159"/>
    </location>
</feature>
<dbReference type="GO" id="GO:0045892">
    <property type="term" value="P:negative regulation of DNA-templated transcription"/>
    <property type="evidence" value="ECO:0007669"/>
    <property type="project" value="UniProtKB-UniRule"/>
</dbReference>
<dbReference type="HAMAP" id="MF_00015">
    <property type="entry name" value="LexA"/>
    <property type="match status" value="1"/>
</dbReference>
<dbReference type="RefSeq" id="WP_148071738.1">
    <property type="nucleotide sequence ID" value="NZ_CP042913.1"/>
</dbReference>
<dbReference type="Proteomes" id="UP000323917">
    <property type="component" value="Chromosome"/>
</dbReference>
<keyword evidence="4 12" id="KW-0227">DNA damage</keyword>
<feature type="DNA-binding region" description="H-T-H motif" evidence="12">
    <location>
        <begin position="30"/>
        <end position="50"/>
    </location>
</feature>
<keyword evidence="11 12" id="KW-0742">SOS response</keyword>
<evidence type="ECO:0000256" key="4">
    <source>
        <dbReference type="ARBA" id="ARBA00022763"/>
    </source>
</evidence>
<organism evidence="16 17">
    <name type="scientific">Bythopirellula goksoeyrii</name>
    <dbReference type="NCBI Taxonomy" id="1400387"/>
    <lineage>
        <taxon>Bacteria</taxon>
        <taxon>Pseudomonadati</taxon>
        <taxon>Planctomycetota</taxon>
        <taxon>Planctomycetia</taxon>
        <taxon>Pirellulales</taxon>
        <taxon>Lacipirellulaceae</taxon>
        <taxon>Bythopirellula</taxon>
    </lineage>
</organism>
<feature type="site" description="Cleavage; by autolysis" evidence="12">
    <location>
        <begin position="88"/>
        <end position="89"/>
    </location>
</feature>
<dbReference type="InterPro" id="IPR036390">
    <property type="entry name" value="WH_DNA-bd_sf"/>
</dbReference>
<feature type="active site" description="For autocatalytic cleavage activity" evidence="12">
    <location>
        <position position="121"/>
    </location>
</feature>
<evidence type="ECO:0000313" key="16">
    <source>
        <dbReference type="EMBL" id="QEG32921.1"/>
    </source>
</evidence>
<evidence type="ECO:0000256" key="2">
    <source>
        <dbReference type="ARBA" id="ARBA00022491"/>
    </source>
</evidence>
<dbReference type="InterPro" id="IPR015927">
    <property type="entry name" value="Peptidase_S24_S26A/B/C"/>
</dbReference>
<feature type="domain" description="Peptidase S24/S26A/S26B/S26C" evidence="14">
    <location>
        <begin position="81"/>
        <end position="191"/>
    </location>
</feature>
<dbReference type="InterPro" id="IPR006197">
    <property type="entry name" value="Peptidase_S24_LexA"/>
</dbReference>
<evidence type="ECO:0000256" key="9">
    <source>
        <dbReference type="ARBA" id="ARBA00023163"/>
    </source>
</evidence>
<dbReference type="InterPro" id="IPR006199">
    <property type="entry name" value="LexA_DNA-bd_dom"/>
</dbReference>
<evidence type="ECO:0000256" key="10">
    <source>
        <dbReference type="ARBA" id="ARBA00023204"/>
    </source>
</evidence>
<evidence type="ECO:0000256" key="12">
    <source>
        <dbReference type="HAMAP-Rule" id="MF_00015"/>
    </source>
</evidence>
<gene>
    <name evidence="12 16" type="primary">lexA</name>
    <name evidence="16" type="ORF">Pr1d_01820</name>
</gene>
<dbReference type="SUPFAM" id="SSF46785">
    <property type="entry name" value="Winged helix' DNA-binding domain"/>
    <property type="match status" value="1"/>
</dbReference>
<proteinExistence type="inferred from homology"/>
<dbReference type="InterPro" id="IPR050077">
    <property type="entry name" value="LexA_repressor"/>
</dbReference>
<evidence type="ECO:0000256" key="6">
    <source>
        <dbReference type="ARBA" id="ARBA00022813"/>
    </source>
</evidence>
<dbReference type="InterPro" id="IPR039418">
    <property type="entry name" value="LexA-like"/>
</dbReference>
<keyword evidence="7 12" id="KW-0805">Transcription regulation</keyword>
<evidence type="ECO:0000256" key="7">
    <source>
        <dbReference type="ARBA" id="ARBA00023015"/>
    </source>
</evidence>
<keyword evidence="9 12" id="KW-0804">Transcription</keyword>
<evidence type="ECO:0000313" key="17">
    <source>
        <dbReference type="Proteomes" id="UP000323917"/>
    </source>
</evidence>
<evidence type="ECO:0000256" key="8">
    <source>
        <dbReference type="ARBA" id="ARBA00023125"/>
    </source>
</evidence>
<dbReference type="EMBL" id="CP042913">
    <property type="protein sequence ID" value="QEG32921.1"/>
    <property type="molecule type" value="Genomic_DNA"/>
</dbReference>
<dbReference type="EC" id="3.4.21.88" evidence="12"/>
<keyword evidence="6 12" id="KW-0068">Autocatalytic cleavage</keyword>
<reference evidence="16 17" key="1">
    <citation type="submission" date="2019-08" db="EMBL/GenBank/DDBJ databases">
        <title>Deep-cultivation of Planctomycetes and their phenomic and genomic characterization uncovers novel biology.</title>
        <authorList>
            <person name="Wiegand S."/>
            <person name="Jogler M."/>
            <person name="Boedeker C."/>
            <person name="Pinto D."/>
            <person name="Vollmers J."/>
            <person name="Rivas-Marin E."/>
            <person name="Kohn T."/>
            <person name="Peeters S.H."/>
            <person name="Heuer A."/>
            <person name="Rast P."/>
            <person name="Oberbeckmann S."/>
            <person name="Bunk B."/>
            <person name="Jeske O."/>
            <person name="Meyerdierks A."/>
            <person name="Storesund J.E."/>
            <person name="Kallscheuer N."/>
            <person name="Luecker S."/>
            <person name="Lage O.M."/>
            <person name="Pohl T."/>
            <person name="Merkel B.J."/>
            <person name="Hornburger P."/>
            <person name="Mueller R.-W."/>
            <person name="Bruemmer F."/>
            <person name="Labrenz M."/>
            <person name="Spormann A.M."/>
            <person name="Op den Camp H."/>
            <person name="Overmann J."/>
            <person name="Amann R."/>
            <person name="Jetten M.S.M."/>
            <person name="Mascher T."/>
            <person name="Medema M.H."/>
            <person name="Devos D.P."/>
            <person name="Kaster A.-K."/>
            <person name="Ovreas L."/>
            <person name="Rohde M."/>
            <person name="Galperin M.Y."/>
            <person name="Jogler C."/>
        </authorList>
    </citation>
    <scope>NUCLEOTIDE SEQUENCE [LARGE SCALE GENOMIC DNA]</scope>
    <source>
        <strain evidence="16 17">Pr1d</strain>
    </source>
</reference>
<accession>A0A5B9QF32</accession>
<dbReference type="Pfam" id="PF00717">
    <property type="entry name" value="Peptidase_S24"/>
    <property type="match status" value="1"/>
</dbReference>
<dbReference type="KEGG" id="bgok:Pr1d_01820"/>
<dbReference type="FunFam" id="1.10.10.10:FF:000009">
    <property type="entry name" value="LexA repressor"/>
    <property type="match status" value="1"/>
</dbReference>
<evidence type="ECO:0000256" key="5">
    <source>
        <dbReference type="ARBA" id="ARBA00022801"/>
    </source>
</evidence>
<keyword evidence="17" id="KW-1185">Reference proteome</keyword>
<dbReference type="GO" id="GO:0004252">
    <property type="term" value="F:serine-type endopeptidase activity"/>
    <property type="evidence" value="ECO:0007669"/>
    <property type="project" value="UniProtKB-UniRule"/>
</dbReference>
<protein>
    <recommendedName>
        <fullName evidence="12">LexA repressor</fullName>
        <ecNumber evidence="12">3.4.21.88</ecNumber>
    </recommendedName>
</protein>
<comment type="function">
    <text evidence="12">Represses a number of genes involved in the response to DNA damage (SOS response), including recA and lexA. In the presence of single-stranded DNA, RecA interacts with LexA causing an autocatalytic cleavage which disrupts the DNA-binding part of LexA, leading to derepression of the SOS regulon and eventually DNA repair.</text>
</comment>
<dbReference type="CDD" id="cd06529">
    <property type="entry name" value="S24_LexA-like"/>
    <property type="match status" value="1"/>
</dbReference>
<comment type="subunit">
    <text evidence="12">Homodimer.</text>
</comment>
<dbReference type="InterPro" id="IPR006200">
    <property type="entry name" value="LexA"/>
</dbReference>
<dbReference type="PANTHER" id="PTHR33516:SF2">
    <property type="entry name" value="LEXA REPRESSOR-RELATED"/>
    <property type="match status" value="1"/>
</dbReference>
<evidence type="ECO:0000256" key="13">
    <source>
        <dbReference type="RuleBase" id="RU003991"/>
    </source>
</evidence>
<dbReference type="Pfam" id="PF01726">
    <property type="entry name" value="LexA_DNA_bind"/>
    <property type="match status" value="1"/>
</dbReference>
<feature type="domain" description="LexA repressor DNA-binding" evidence="15">
    <location>
        <begin position="5"/>
        <end position="67"/>
    </location>
</feature>
<keyword evidence="8 12" id="KW-0238">DNA-binding</keyword>
<dbReference type="GO" id="GO:0006508">
    <property type="term" value="P:proteolysis"/>
    <property type="evidence" value="ECO:0007669"/>
    <property type="project" value="InterPro"/>
</dbReference>
<evidence type="ECO:0000256" key="1">
    <source>
        <dbReference type="ARBA" id="ARBA00007484"/>
    </source>
</evidence>
<evidence type="ECO:0000259" key="15">
    <source>
        <dbReference type="Pfam" id="PF01726"/>
    </source>
</evidence>
<dbReference type="GO" id="GO:0006281">
    <property type="term" value="P:DNA repair"/>
    <property type="evidence" value="ECO:0007669"/>
    <property type="project" value="UniProtKB-UniRule"/>
</dbReference>
<dbReference type="AlphaFoldDB" id="A0A5B9QF32"/>
<dbReference type="Gene3D" id="2.10.109.10">
    <property type="entry name" value="Umud Fragment, subunit A"/>
    <property type="match status" value="1"/>
</dbReference>
<sequence length="199" mass="22246">MSLDQLTQRQRKVFDFIRDKIDGRGYGPTVREIGEQFKINSPNGVMCHLKALEKKGLITREPNMSRAIQLTDEARVDRGMPLVGQIAAGSLSEAIEQSERFEFTDWFSQKNLFALRVKGDSMIEAAIADGDLVICRKARTADKGDIVVALTDEGEATLKYWYPEANRIRLQPANSSMKPIYSRNVKVLGVVTGVVRKVG</sequence>
<dbReference type="PANTHER" id="PTHR33516">
    <property type="entry name" value="LEXA REPRESSOR"/>
    <property type="match status" value="1"/>
</dbReference>
<evidence type="ECO:0000256" key="11">
    <source>
        <dbReference type="ARBA" id="ARBA00023236"/>
    </source>
</evidence>
<evidence type="ECO:0000256" key="3">
    <source>
        <dbReference type="ARBA" id="ARBA00022705"/>
    </source>
</evidence>
<comment type="catalytic activity">
    <reaction evidence="12">
        <text>Hydrolysis of Ala-|-Gly bond in repressor LexA.</text>
        <dbReference type="EC" id="3.4.21.88"/>
    </reaction>
</comment>
<keyword evidence="2 12" id="KW-0678">Repressor</keyword>
<keyword evidence="5 12" id="KW-0378">Hydrolase</keyword>
<dbReference type="PRINTS" id="PR00726">
    <property type="entry name" value="LEXASERPTASE"/>
</dbReference>
<dbReference type="InterPro" id="IPR036286">
    <property type="entry name" value="LexA/Signal_pep-like_sf"/>
</dbReference>
<dbReference type="NCBIfam" id="TIGR00498">
    <property type="entry name" value="lexA"/>
    <property type="match status" value="1"/>
</dbReference>
<comment type="similarity">
    <text evidence="1 12 13">Belongs to the peptidase S24 family.</text>
</comment>